<dbReference type="SUPFAM" id="SSF49785">
    <property type="entry name" value="Galactose-binding domain-like"/>
    <property type="match status" value="1"/>
</dbReference>
<name>R7VDP2_CAPTE</name>
<organism evidence="1">
    <name type="scientific">Capitella teleta</name>
    <name type="common">Polychaete worm</name>
    <dbReference type="NCBI Taxonomy" id="283909"/>
    <lineage>
        <taxon>Eukaryota</taxon>
        <taxon>Metazoa</taxon>
        <taxon>Spiralia</taxon>
        <taxon>Lophotrochozoa</taxon>
        <taxon>Annelida</taxon>
        <taxon>Polychaeta</taxon>
        <taxon>Sedentaria</taxon>
        <taxon>Scolecida</taxon>
        <taxon>Capitellidae</taxon>
        <taxon>Capitella</taxon>
    </lineage>
</organism>
<dbReference type="PANTHER" id="PTHR45713:SF15">
    <property type="entry name" value="F5_8 TYPE C DOMAIN-CONTAINING PROTEIN"/>
    <property type="match status" value="1"/>
</dbReference>
<evidence type="ECO:0008006" key="4">
    <source>
        <dbReference type="Google" id="ProtNLM"/>
    </source>
</evidence>
<evidence type="ECO:0000313" key="3">
    <source>
        <dbReference type="Proteomes" id="UP000014760"/>
    </source>
</evidence>
<keyword evidence="3" id="KW-1185">Reference proteome</keyword>
<dbReference type="OrthoDB" id="6161740at2759"/>
<accession>R7VDP2</accession>
<evidence type="ECO:0000313" key="1">
    <source>
        <dbReference type="EMBL" id="ELU13795.1"/>
    </source>
</evidence>
<dbReference type="Gene3D" id="2.60.120.260">
    <property type="entry name" value="Galactose-binding domain-like"/>
    <property type="match status" value="1"/>
</dbReference>
<dbReference type="InterPro" id="IPR008979">
    <property type="entry name" value="Galactose-bd-like_sf"/>
</dbReference>
<protein>
    <recommendedName>
        <fullName evidence="4">Fucolectin tachylectin-4 pentraxin-1 domain-containing protein</fullName>
    </recommendedName>
</protein>
<evidence type="ECO:0000313" key="2">
    <source>
        <dbReference type="EnsemblMetazoa" id="CapteP198810"/>
    </source>
</evidence>
<reference evidence="3" key="1">
    <citation type="submission" date="2012-12" db="EMBL/GenBank/DDBJ databases">
        <authorList>
            <person name="Hellsten U."/>
            <person name="Grimwood J."/>
            <person name="Chapman J.A."/>
            <person name="Shapiro H."/>
            <person name="Aerts A."/>
            <person name="Otillar R.P."/>
            <person name="Terry A.Y."/>
            <person name="Boore J.L."/>
            <person name="Simakov O."/>
            <person name="Marletaz F."/>
            <person name="Cho S.-J."/>
            <person name="Edsinger-Gonzales E."/>
            <person name="Havlak P."/>
            <person name="Kuo D.-H."/>
            <person name="Larsson T."/>
            <person name="Lv J."/>
            <person name="Arendt D."/>
            <person name="Savage R."/>
            <person name="Osoegawa K."/>
            <person name="de Jong P."/>
            <person name="Lindberg D.R."/>
            <person name="Seaver E.C."/>
            <person name="Weisblat D.A."/>
            <person name="Putnam N.H."/>
            <person name="Grigoriev I.V."/>
            <person name="Rokhsar D.S."/>
        </authorList>
    </citation>
    <scope>NUCLEOTIDE SEQUENCE</scope>
    <source>
        <strain evidence="3">I ESC-2004</strain>
    </source>
</reference>
<dbReference type="HOGENOM" id="CLU_720111_0_0_1"/>
<dbReference type="EnsemblMetazoa" id="CapteT198810">
    <property type="protein sequence ID" value="CapteP198810"/>
    <property type="gene ID" value="CapteG198810"/>
</dbReference>
<dbReference type="EMBL" id="AMQN01018867">
    <property type="status" value="NOT_ANNOTATED_CDS"/>
    <property type="molecule type" value="Genomic_DNA"/>
</dbReference>
<reference evidence="1 3" key="2">
    <citation type="journal article" date="2013" name="Nature">
        <title>Insights into bilaterian evolution from three spiralian genomes.</title>
        <authorList>
            <person name="Simakov O."/>
            <person name="Marletaz F."/>
            <person name="Cho S.J."/>
            <person name="Edsinger-Gonzales E."/>
            <person name="Havlak P."/>
            <person name="Hellsten U."/>
            <person name="Kuo D.H."/>
            <person name="Larsson T."/>
            <person name="Lv J."/>
            <person name="Arendt D."/>
            <person name="Savage R."/>
            <person name="Osoegawa K."/>
            <person name="de Jong P."/>
            <person name="Grimwood J."/>
            <person name="Chapman J.A."/>
            <person name="Shapiro H."/>
            <person name="Aerts A."/>
            <person name="Otillar R.P."/>
            <person name="Terry A.Y."/>
            <person name="Boore J.L."/>
            <person name="Grigoriev I.V."/>
            <person name="Lindberg D.R."/>
            <person name="Seaver E.C."/>
            <person name="Weisblat D.A."/>
            <person name="Putnam N.H."/>
            <person name="Rokhsar D.S."/>
        </authorList>
    </citation>
    <scope>NUCLEOTIDE SEQUENCE</scope>
    <source>
        <strain evidence="1 3">I ESC-2004</strain>
    </source>
</reference>
<dbReference type="AlphaFoldDB" id="R7VDP2"/>
<dbReference type="EMBL" id="KB295014">
    <property type="protein sequence ID" value="ELU13795.1"/>
    <property type="molecule type" value="Genomic_DNA"/>
</dbReference>
<dbReference type="Pfam" id="PF22633">
    <property type="entry name" value="F5_F8_type_C_2"/>
    <property type="match status" value="1"/>
</dbReference>
<reference evidence="2" key="3">
    <citation type="submission" date="2015-06" db="UniProtKB">
        <authorList>
            <consortium name="EnsemblMetazoa"/>
        </authorList>
    </citation>
    <scope>IDENTIFICATION</scope>
</reference>
<sequence>MTGNLISGKTGSFCLDDSCVFGHGCLLPCRCYGGAMCDPVRGSCPDSRCRLGVPRPNNQPDTFNWGGPACQIGNVAYGKVTEQSGVWGGFTSNYGVDGRLGSSCAHLANLDGLAAWYCVDLGSLHKIFNVVLYNAEYGSEFQRMKDFSIRGGNFSDINQQTECAYYGETVQAGQSVTIECQVTARYVSFRREGGNTINRVTICEFIVIGHPMITRDEASLPFSPSINTSDSILAQSVNCFNRKSNIDCNQLPPSLSGTTVDTLSVKSVDTTSIMTGTAIGECSALPCISIDEPSVATSTLTDKPSEVACTSIDKACVFSSESECEYTADEHSTSCTGGMSYENVGFSGQPEADPDYLCMEMNKSNDETDLCIEHIYQVIDDSNI</sequence>
<proteinExistence type="predicted"/>
<gene>
    <name evidence="1" type="ORF">CAPTEDRAFT_198810</name>
</gene>
<dbReference type="Proteomes" id="UP000014760">
    <property type="component" value="Unassembled WGS sequence"/>
</dbReference>
<dbReference type="InterPro" id="IPR051941">
    <property type="entry name" value="BG_Antigen-Binding_Lectin"/>
</dbReference>
<dbReference type="PANTHER" id="PTHR45713">
    <property type="entry name" value="FTP DOMAIN-CONTAINING PROTEIN"/>
    <property type="match status" value="1"/>
</dbReference>